<evidence type="ECO:0000256" key="1">
    <source>
        <dbReference type="ARBA" id="ARBA00023002"/>
    </source>
</evidence>
<dbReference type="Gene3D" id="2.30.110.10">
    <property type="entry name" value="Electron Transport, Fmn-binding Protein, Chain A"/>
    <property type="match status" value="1"/>
</dbReference>
<gene>
    <name evidence="3" type="ORF">KDL28_02720</name>
</gene>
<dbReference type="PANTHER" id="PTHR35176">
    <property type="entry name" value="HEME OXYGENASE HI_0854-RELATED"/>
    <property type="match status" value="1"/>
</dbReference>
<protein>
    <submittedName>
        <fullName evidence="3">Pyridoxamine 5'-phosphate oxidase family protein</fullName>
    </submittedName>
</protein>
<dbReference type="InterPro" id="IPR012349">
    <property type="entry name" value="Split_barrel_FMN-bd"/>
</dbReference>
<comment type="caution">
    <text evidence="3">The sequence shown here is derived from an EMBL/GenBank/DDBJ whole genome shotgun (WGS) entry which is preliminary data.</text>
</comment>
<dbReference type="InterPro" id="IPR011576">
    <property type="entry name" value="Pyridox_Oxase_N"/>
</dbReference>
<keyword evidence="1" id="KW-0560">Oxidoreductase</keyword>
<keyword evidence="4" id="KW-1185">Reference proteome</keyword>
<dbReference type="InterPro" id="IPR052019">
    <property type="entry name" value="F420H2_bilvrd_red/Heme_oxyg"/>
</dbReference>
<dbReference type="Proteomes" id="UP001165283">
    <property type="component" value="Unassembled WGS sequence"/>
</dbReference>
<name>A0ABT0ZTA8_9PSEU</name>
<accession>A0ABT0ZTA8</accession>
<dbReference type="Pfam" id="PF01243">
    <property type="entry name" value="PNPOx_N"/>
    <property type="match status" value="1"/>
</dbReference>
<dbReference type="EMBL" id="JAGSOV010000009">
    <property type="protein sequence ID" value="MCO1653961.1"/>
    <property type="molecule type" value="Genomic_DNA"/>
</dbReference>
<organism evidence="3 4">
    <name type="scientific">Pseudonocardia humida</name>
    <dbReference type="NCBI Taxonomy" id="2800819"/>
    <lineage>
        <taxon>Bacteria</taxon>
        <taxon>Bacillati</taxon>
        <taxon>Actinomycetota</taxon>
        <taxon>Actinomycetes</taxon>
        <taxon>Pseudonocardiales</taxon>
        <taxon>Pseudonocardiaceae</taxon>
        <taxon>Pseudonocardia</taxon>
    </lineage>
</organism>
<reference evidence="3" key="1">
    <citation type="submission" date="2021-04" db="EMBL/GenBank/DDBJ databases">
        <title>Pseudonocardia sp. nov., isolated from sandy soil of mangrove forest.</title>
        <authorList>
            <person name="Zan Z."/>
            <person name="Huang R."/>
            <person name="Liu W."/>
        </authorList>
    </citation>
    <scope>NUCLEOTIDE SEQUENCE</scope>
    <source>
        <strain evidence="3">S2-4</strain>
    </source>
</reference>
<dbReference type="PANTHER" id="PTHR35176:SF4">
    <property type="entry name" value="PYRIDOXAMINE 5'-PHOSPHATE OXIDASE-RELATED FMN-BINDING"/>
    <property type="match status" value="1"/>
</dbReference>
<proteinExistence type="predicted"/>
<evidence type="ECO:0000313" key="3">
    <source>
        <dbReference type="EMBL" id="MCO1653961.1"/>
    </source>
</evidence>
<dbReference type="RefSeq" id="WP_252435575.1">
    <property type="nucleotide sequence ID" value="NZ_JAGSOV010000009.1"/>
</dbReference>
<evidence type="ECO:0000259" key="2">
    <source>
        <dbReference type="Pfam" id="PF01243"/>
    </source>
</evidence>
<evidence type="ECO:0000313" key="4">
    <source>
        <dbReference type="Proteomes" id="UP001165283"/>
    </source>
</evidence>
<dbReference type="SUPFAM" id="SSF50475">
    <property type="entry name" value="FMN-binding split barrel"/>
    <property type="match status" value="1"/>
</dbReference>
<feature type="domain" description="Pyridoxamine 5'-phosphate oxidase N-terminal" evidence="2">
    <location>
        <begin position="42"/>
        <end position="133"/>
    </location>
</feature>
<sequence length="173" mass="19334">MTDPAREPVAERPHMPDYGVETAAWEPLPWSWAAERLRAGRNYWVVTASAAGRPHALPVWGAWDDGEQRFAFSCGPRSRKAANLAANPQVVVATDDTVECLSMEGRAVVVEDDARRRSWADRYLAKYRPVSPELTAGFVLANLVVEVAPERAFGIVEREDAFAARATRWRWPS</sequence>